<organism evidence="1 2">
    <name type="scientific">Aegilops tauschii subsp. strangulata</name>
    <name type="common">Goatgrass</name>
    <dbReference type="NCBI Taxonomy" id="200361"/>
    <lineage>
        <taxon>Eukaryota</taxon>
        <taxon>Viridiplantae</taxon>
        <taxon>Streptophyta</taxon>
        <taxon>Embryophyta</taxon>
        <taxon>Tracheophyta</taxon>
        <taxon>Spermatophyta</taxon>
        <taxon>Magnoliopsida</taxon>
        <taxon>Liliopsida</taxon>
        <taxon>Poales</taxon>
        <taxon>Poaceae</taxon>
        <taxon>BOP clade</taxon>
        <taxon>Pooideae</taxon>
        <taxon>Triticodae</taxon>
        <taxon>Triticeae</taxon>
        <taxon>Triticinae</taxon>
        <taxon>Aegilops</taxon>
    </lineage>
</organism>
<reference evidence="2" key="2">
    <citation type="journal article" date="2017" name="Nat. Plants">
        <title>The Aegilops tauschii genome reveals multiple impacts of transposons.</title>
        <authorList>
            <person name="Zhao G."/>
            <person name="Zou C."/>
            <person name="Li K."/>
            <person name="Wang K."/>
            <person name="Li T."/>
            <person name="Gao L."/>
            <person name="Zhang X."/>
            <person name="Wang H."/>
            <person name="Yang Z."/>
            <person name="Liu X."/>
            <person name="Jiang W."/>
            <person name="Mao L."/>
            <person name="Kong X."/>
            <person name="Jiao Y."/>
            <person name="Jia J."/>
        </authorList>
    </citation>
    <scope>NUCLEOTIDE SEQUENCE [LARGE SCALE GENOMIC DNA]</scope>
    <source>
        <strain evidence="2">cv. AL8/78</strain>
    </source>
</reference>
<dbReference type="Gramene" id="AET7Gv20782600.6">
    <property type="protein sequence ID" value="AET7Gv20782600.6"/>
    <property type="gene ID" value="AET7Gv20782600"/>
</dbReference>
<dbReference type="Proteomes" id="UP000015105">
    <property type="component" value="Chromosome 7D"/>
</dbReference>
<sequence>MSNLFGSQELSLMSKKVLSANFYLSSPSISKYMYVCLSPFAFTYLDRQDTGRT</sequence>
<protein>
    <submittedName>
        <fullName evidence="1">Uncharacterized protein</fullName>
    </submittedName>
</protein>
<evidence type="ECO:0000313" key="2">
    <source>
        <dbReference type="Proteomes" id="UP000015105"/>
    </source>
</evidence>
<keyword evidence="2" id="KW-1185">Reference proteome</keyword>
<proteinExistence type="predicted"/>
<accession>A0A453S1B5</accession>
<reference evidence="1" key="3">
    <citation type="journal article" date="2017" name="Nature">
        <title>Genome sequence of the progenitor of the wheat D genome Aegilops tauschii.</title>
        <authorList>
            <person name="Luo M.C."/>
            <person name="Gu Y.Q."/>
            <person name="Puiu D."/>
            <person name="Wang H."/>
            <person name="Twardziok S.O."/>
            <person name="Deal K.R."/>
            <person name="Huo N."/>
            <person name="Zhu T."/>
            <person name="Wang L."/>
            <person name="Wang Y."/>
            <person name="McGuire P.E."/>
            <person name="Liu S."/>
            <person name="Long H."/>
            <person name="Ramasamy R.K."/>
            <person name="Rodriguez J.C."/>
            <person name="Van S.L."/>
            <person name="Yuan L."/>
            <person name="Wang Z."/>
            <person name="Xia Z."/>
            <person name="Xiao L."/>
            <person name="Anderson O.D."/>
            <person name="Ouyang S."/>
            <person name="Liang Y."/>
            <person name="Zimin A.V."/>
            <person name="Pertea G."/>
            <person name="Qi P."/>
            <person name="Bennetzen J.L."/>
            <person name="Dai X."/>
            <person name="Dawson M.W."/>
            <person name="Muller H.G."/>
            <person name="Kugler K."/>
            <person name="Rivarola-Duarte L."/>
            <person name="Spannagl M."/>
            <person name="Mayer K.F.X."/>
            <person name="Lu F.H."/>
            <person name="Bevan M.W."/>
            <person name="Leroy P."/>
            <person name="Li P."/>
            <person name="You F.M."/>
            <person name="Sun Q."/>
            <person name="Liu Z."/>
            <person name="Lyons E."/>
            <person name="Wicker T."/>
            <person name="Salzberg S.L."/>
            <person name="Devos K.M."/>
            <person name="Dvorak J."/>
        </authorList>
    </citation>
    <scope>NUCLEOTIDE SEQUENCE [LARGE SCALE GENOMIC DNA]</scope>
    <source>
        <strain evidence="1">cv. AL8/78</strain>
    </source>
</reference>
<dbReference type="EnsemblPlants" id="AET7Gv20782600.6">
    <property type="protein sequence ID" value="AET7Gv20782600.6"/>
    <property type="gene ID" value="AET7Gv20782600"/>
</dbReference>
<reference evidence="1" key="5">
    <citation type="journal article" date="2021" name="G3 (Bethesda)">
        <title>Aegilops tauschii genome assembly Aet v5.0 features greater sequence contiguity and improved annotation.</title>
        <authorList>
            <person name="Wang L."/>
            <person name="Zhu T."/>
            <person name="Rodriguez J.C."/>
            <person name="Deal K.R."/>
            <person name="Dubcovsky J."/>
            <person name="McGuire P.E."/>
            <person name="Lux T."/>
            <person name="Spannagl M."/>
            <person name="Mayer K.F.X."/>
            <person name="Baldrich P."/>
            <person name="Meyers B.C."/>
            <person name="Huo N."/>
            <person name="Gu Y.Q."/>
            <person name="Zhou H."/>
            <person name="Devos K.M."/>
            <person name="Bennetzen J.L."/>
            <person name="Unver T."/>
            <person name="Budak H."/>
            <person name="Gulick P.J."/>
            <person name="Galiba G."/>
            <person name="Kalapos B."/>
            <person name="Nelson D.R."/>
            <person name="Li P."/>
            <person name="You F.M."/>
            <person name="Luo M.C."/>
            <person name="Dvorak J."/>
        </authorList>
    </citation>
    <scope>NUCLEOTIDE SEQUENCE [LARGE SCALE GENOMIC DNA]</scope>
    <source>
        <strain evidence="1">cv. AL8/78</strain>
    </source>
</reference>
<reference evidence="2" key="1">
    <citation type="journal article" date="2014" name="Science">
        <title>Ancient hybridizations among the ancestral genomes of bread wheat.</title>
        <authorList>
            <consortium name="International Wheat Genome Sequencing Consortium,"/>
            <person name="Marcussen T."/>
            <person name="Sandve S.R."/>
            <person name="Heier L."/>
            <person name="Spannagl M."/>
            <person name="Pfeifer M."/>
            <person name="Jakobsen K.S."/>
            <person name="Wulff B.B."/>
            <person name="Steuernagel B."/>
            <person name="Mayer K.F."/>
            <person name="Olsen O.A."/>
        </authorList>
    </citation>
    <scope>NUCLEOTIDE SEQUENCE [LARGE SCALE GENOMIC DNA]</scope>
    <source>
        <strain evidence="2">cv. AL8/78</strain>
    </source>
</reference>
<name>A0A453S1B5_AEGTS</name>
<evidence type="ECO:0000313" key="1">
    <source>
        <dbReference type="EnsemblPlants" id="AET7Gv20782600.6"/>
    </source>
</evidence>
<reference evidence="1" key="4">
    <citation type="submission" date="2019-03" db="UniProtKB">
        <authorList>
            <consortium name="EnsemblPlants"/>
        </authorList>
    </citation>
    <scope>IDENTIFICATION</scope>
</reference>
<dbReference type="AlphaFoldDB" id="A0A453S1B5"/>